<dbReference type="PROSITE" id="PS00122">
    <property type="entry name" value="CARBOXYLESTERASE_B_1"/>
    <property type="match status" value="1"/>
</dbReference>
<feature type="domain" description="Carboxylesterase type B" evidence="7">
    <location>
        <begin position="107"/>
        <end position="389"/>
    </location>
</feature>
<dbReference type="InterPro" id="IPR019826">
    <property type="entry name" value="Carboxylesterase_B_AS"/>
</dbReference>
<dbReference type="EC" id="3.1.1.-" evidence="5"/>
<keyword evidence="9" id="KW-1185">Reference proteome</keyword>
<dbReference type="InterPro" id="IPR019819">
    <property type="entry name" value="Carboxylesterase_B_CS"/>
</dbReference>
<keyword evidence="3 5" id="KW-0378">Hydrolase</keyword>
<evidence type="ECO:0000256" key="1">
    <source>
        <dbReference type="ARBA" id="ARBA00005964"/>
    </source>
</evidence>
<keyword evidence="4" id="KW-0325">Glycoprotein</keyword>
<dbReference type="InterPro" id="IPR050309">
    <property type="entry name" value="Type-B_Carboxylest/Lipase"/>
</dbReference>
<feature type="region of interest" description="Disordered" evidence="6">
    <location>
        <begin position="69"/>
        <end position="91"/>
    </location>
</feature>
<evidence type="ECO:0000256" key="6">
    <source>
        <dbReference type="SAM" id="MobiDB-lite"/>
    </source>
</evidence>
<sequence>MYFSLAVRIGTEVNARAHSVYGDEKTKKLVQVEQGMLEGVVSVTDTGVKIATFASVPYAKPPIGKLRFKEAEESSSGQSTSSRRRGNMDQQMGFRPPSLMNACGLPQAPELPEKWEDVRPADSTFNMCIQLEGGSEDCLYLNIVTPQGMGDNLSVIFWIHGGAFFMGSASLEFYNLDDFAKQGVVMVSANYRLSALGFLSVNGTDVTPNAGLKDQVAALRWVQRNIASFGGNPNDVTIFGESAGSASVQHLITSPMAKGLFSKAIMMSGSACSSWAFVEPNTQNAFLLGESLGKKTSDPHELVEFLRTVPAQDIIDKVMDQWYAIKDEKHLKSINVQTIKYLPTLEYPVRVGDSFEEVFLPDRPATILEQGNFNKVPQIIGMNSLEAALLTI</sequence>
<evidence type="ECO:0000256" key="3">
    <source>
        <dbReference type="ARBA" id="ARBA00022801"/>
    </source>
</evidence>
<dbReference type="InterPro" id="IPR002018">
    <property type="entry name" value="CarbesteraseB"/>
</dbReference>
<dbReference type="Pfam" id="PF00135">
    <property type="entry name" value="COesterase"/>
    <property type="match status" value="2"/>
</dbReference>
<evidence type="ECO:0000256" key="2">
    <source>
        <dbReference type="ARBA" id="ARBA00022487"/>
    </source>
</evidence>
<evidence type="ECO:0000313" key="9">
    <source>
        <dbReference type="Proteomes" id="UP001159363"/>
    </source>
</evidence>
<protein>
    <recommendedName>
        <fullName evidence="5">Carboxylic ester hydrolase</fullName>
        <ecNumber evidence="5">3.1.1.-</ecNumber>
    </recommendedName>
</protein>
<feature type="non-terminal residue" evidence="8">
    <location>
        <position position="392"/>
    </location>
</feature>
<name>A0ABQ9GCF1_9NEOP</name>
<evidence type="ECO:0000256" key="5">
    <source>
        <dbReference type="RuleBase" id="RU361235"/>
    </source>
</evidence>
<accession>A0ABQ9GCF1</accession>
<comment type="caution">
    <text evidence="8">The sequence shown here is derived from an EMBL/GenBank/DDBJ whole genome shotgun (WGS) entry which is preliminary data.</text>
</comment>
<reference evidence="8 9" key="1">
    <citation type="submission" date="2023-02" db="EMBL/GenBank/DDBJ databases">
        <title>LHISI_Scaffold_Assembly.</title>
        <authorList>
            <person name="Stuart O.P."/>
            <person name="Cleave R."/>
            <person name="Magrath M.J.L."/>
            <person name="Mikheyev A.S."/>
        </authorList>
    </citation>
    <scope>NUCLEOTIDE SEQUENCE [LARGE SCALE GENOMIC DNA]</scope>
    <source>
        <strain evidence="8">Daus_M_001</strain>
        <tissue evidence="8">Leg muscle</tissue>
    </source>
</reference>
<dbReference type="PANTHER" id="PTHR11559">
    <property type="entry name" value="CARBOXYLESTERASE"/>
    <property type="match status" value="1"/>
</dbReference>
<feature type="domain" description="Carboxylesterase type B" evidence="7">
    <location>
        <begin position="28"/>
        <end position="76"/>
    </location>
</feature>
<comment type="similarity">
    <text evidence="1 5">Belongs to the type-B carboxylesterase/lipase family.</text>
</comment>
<dbReference type="Proteomes" id="UP001159363">
    <property type="component" value="Chromosome 13"/>
</dbReference>
<evidence type="ECO:0000259" key="7">
    <source>
        <dbReference type="Pfam" id="PF00135"/>
    </source>
</evidence>
<keyword evidence="2" id="KW-0719">Serine esterase</keyword>
<gene>
    <name evidence="8" type="ORF">PR048_030773</name>
</gene>
<organism evidence="8 9">
    <name type="scientific">Dryococelus australis</name>
    <dbReference type="NCBI Taxonomy" id="614101"/>
    <lineage>
        <taxon>Eukaryota</taxon>
        <taxon>Metazoa</taxon>
        <taxon>Ecdysozoa</taxon>
        <taxon>Arthropoda</taxon>
        <taxon>Hexapoda</taxon>
        <taxon>Insecta</taxon>
        <taxon>Pterygota</taxon>
        <taxon>Neoptera</taxon>
        <taxon>Polyneoptera</taxon>
        <taxon>Phasmatodea</taxon>
        <taxon>Verophasmatodea</taxon>
        <taxon>Anareolatae</taxon>
        <taxon>Phasmatidae</taxon>
        <taxon>Eurycanthinae</taxon>
        <taxon>Dryococelus</taxon>
    </lineage>
</organism>
<evidence type="ECO:0000256" key="4">
    <source>
        <dbReference type="ARBA" id="ARBA00023180"/>
    </source>
</evidence>
<dbReference type="SUPFAM" id="SSF53474">
    <property type="entry name" value="alpha/beta-Hydrolases"/>
    <property type="match status" value="2"/>
</dbReference>
<dbReference type="Gene3D" id="3.40.50.1820">
    <property type="entry name" value="alpha/beta hydrolase"/>
    <property type="match status" value="1"/>
</dbReference>
<evidence type="ECO:0000313" key="8">
    <source>
        <dbReference type="EMBL" id="KAJ8869201.1"/>
    </source>
</evidence>
<dbReference type="EMBL" id="JARBHB010000014">
    <property type="protein sequence ID" value="KAJ8869201.1"/>
    <property type="molecule type" value="Genomic_DNA"/>
</dbReference>
<dbReference type="InterPro" id="IPR029058">
    <property type="entry name" value="AB_hydrolase_fold"/>
</dbReference>
<dbReference type="PROSITE" id="PS00941">
    <property type="entry name" value="CARBOXYLESTERASE_B_2"/>
    <property type="match status" value="1"/>
</dbReference>
<proteinExistence type="inferred from homology"/>